<evidence type="ECO:0000256" key="4">
    <source>
        <dbReference type="ARBA" id="ARBA00022842"/>
    </source>
</evidence>
<keyword evidence="6" id="KW-1185">Reference proteome</keyword>
<comment type="caution">
    <text evidence="5">The sequence shown here is derived from an EMBL/GenBank/DDBJ whole genome shotgun (WGS) entry which is preliminary data.</text>
</comment>
<dbReference type="AlphaFoldDB" id="A0AAN9M286"/>
<protein>
    <submittedName>
        <fullName evidence="5">Uncharacterized protein</fullName>
    </submittedName>
</protein>
<accession>A0AAN9M286</accession>
<dbReference type="GO" id="GO:0046872">
    <property type="term" value="F:metal ion binding"/>
    <property type="evidence" value="ECO:0007669"/>
    <property type="project" value="UniProtKB-KW"/>
</dbReference>
<keyword evidence="4" id="KW-0460">Magnesium</keyword>
<dbReference type="GO" id="GO:0008168">
    <property type="term" value="F:methyltransferase activity"/>
    <property type="evidence" value="ECO:0007669"/>
    <property type="project" value="UniProtKB-KW"/>
</dbReference>
<keyword evidence="3" id="KW-0479">Metal-binding</keyword>
<sequence length="367" mass="41595">MEVTQVLRMNGGDGNTSYANNSFVQQKAISLSKPIREEAITSWYSSTLPRSLAIADLGCSSGPNTFFAVYELIKTVEKLCRKLNHKSPEYKVFFNDLPGNDFNNIFKSLNTFKQKLCDEMESGIGPCYFSGVPGSFYGRVFPDQSLHFVHSSYSLQWLSKVPEGIDNNRGNIYIGRASPSNVERAYYHQFQRDFSCFIKCRAEEIVEGGRMVLTILGRRNEVEDPASKEGGYLIWELMAIALNDMSLQGIIKEEQLDSFNIPQYTPSPSELKLEVLKEGSFAINRLEVFGVNWNPLEFESERSESVSDSGYNLALCMRSVAEPMLVSHFGEDIIEEVFSRFHKILADRMSKEKTEFSNITVMLTRKA</sequence>
<dbReference type="InterPro" id="IPR029063">
    <property type="entry name" value="SAM-dependent_MTases_sf"/>
</dbReference>
<keyword evidence="1" id="KW-0489">Methyltransferase</keyword>
<dbReference type="Proteomes" id="UP001374584">
    <property type="component" value="Unassembled WGS sequence"/>
</dbReference>
<dbReference type="EMBL" id="JAYMYR010000008">
    <property type="protein sequence ID" value="KAK7346409.1"/>
    <property type="molecule type" value="Genomic_DNA"/>
</dbReference>
<gene>
    <name evidence="5" type="ORF">VNO80_20928</name>
</gene>
<evidence type="ECO:0000256" key="2">
    <source>
        <dbReference type="ARBA" id="ARBA00022679"/>
    </source>
</evidence>
<dbReference type="Gene3D" id="3.40.50.150">
    <property type="entry name" value="Vaccinia Virus protein VP39"/>
    <property type="match status" value="1"/>
</dbReference>
<evidence type="ECO:0000313" key="6">
    <source>
        <dbReference type="Proteomes" id="UP001374584"/>
    </source>
</evidence>
<dbReference type="PANTHER" id="PTHR31009">
    <property type="entry name" value="S-ADENOSYL-L-METHIONINE:CARBOXYL METHYLTRANSFERASE FAMILY PROTEIN"/>
    <property type="match status" value="1"/>
</dbReference>
<evidence type="ECO:0000256" key="1">
    <source>
        <dbReference type="ARBA" id="ARBA00022603"/>
    </source>
</evidence>
<dbReference type="InterPro" id="IPR005299">
    <property type="entry name" value="MeTrfase_7"/>
</dbReference>
<evidence type="ECO:0000313" key="5">
    <source>
        <dbReference type="EMBL" id="KAK7346409.1"/>
    </source>
</evidence>
<name>A0AAN9M286_PHACN</name>
<reference evidence="5 6" key="1">
    <citation type="submission" date="2024-01" db="EMBL/GenBank/DDBJ databases">
        <title>The genomes of 5 underutilized Papilionoideae crops provide insights into root nodulation and disease resistanc.</title>
        <authorList>
            <person name="Jiang F."/>
        </authorList>
    </citation>
    <scope>NUCLEOTIDE SEQUENCE [LARGE SCALE GENOMIC DNA]</scope>
    <source>
        <strain evidence="5">JINMINGXINNONG_FW02</strain>
        <tissue evidence="5">Leaves</tissue>
    </source>
</reference>
<dbReference type="Gene3D" id="1.10.1200.270">
    <property type="entry name" value="Methyltransferase, alpha-helical capping domain"/>
    <property type="match status" value="1"/>
</dbReference>
<organism evidence="5 6">
    <name type="scientific">Phaseolus coccineus</name>
    <name type="common">Scarlet runner bean</name>
    <name type="synonym">Phaseolus multiflorus</name>
    <dbReference type="NCBI Taxonomy" id="3886"/>
    <lineage>
        <taxon>Eukaryota</taxon>
        <taxon>Viridiplantae</taxon>
        <taxon>Streptophyta</taxon>
        <taxon>Embryophyta</taxon>
        <taxon>Tracheophyta</taxon>
        <taxon>Spermatophyta</taxon>
        <taxon>Magnoliopsida</taxon>
        <taxon>eudicotyledons</taxon>
        <taxon>Gunneridae</taxon>
        <taxon>Pentapetalae</taxon>
        <taxon>rosids</taxon>
        <taxon>fabids</taxon>
        <taxon>Fabales</taxon>
        <taxon>Fabaceae</taxon>
        <taxon>Papilionoideae</taxon>
        <taxon>50 kb inversion clade</taxon>
        <taxon>NPAAA clade</taxon>
        <taxon>indigoferoid/millettioid clade</taxon>
        <taxon>Phaseoleae</taxon>
        <taxon>Phaseolus</taxon>
    </lineage>
</organism>
<keyword evidence="2" id="KW-0808">Transferase</keyword>
<dbReference type="GO" id="GO:0032259">
    <property type="term" value="P:methylation"/>
    <property type="evidence" value="ECO:0007669"/>
    <property type="project" value="UniProtKB-KW"/>
</dbReference>
<evidence type="ECO:0000256" key="3">
    <source>
        <dbReference type="ARBA" id="ARBA00022723"/>
    </source>
</evidence>
<dbReference type="FunFam" id="3.40.50.150:FF:000794">
    <property type="entry name" value="Jasmonate O-methyltransferase, putative"/>
    <property type="match status" value="1"/>
</dbReference>
<dbReference type="SUPFAM" id="SSF53335">
    <property type="entry name" value="S-adenosyl-L-methionine-dependent methyltransferases"/>
    <property type="match status" value="1"/>
</dbReference>
<dbReference type="Pfam" id="PF03492">
    <property type="entry name" value="Methyltransf_7"/>
    <property type="match status" value="1"/>
</dbReference>
<proteinExistence type="predicted"/>
<dbReference type="InterPro" id="IPR042086">
    <property type="entry name" value="MeTrfase_capping"/>
</dbReference>